<proteinExistence type="predicted"/>
<organism evidence="2 3">
    <name type="scientific">Punica granatum</name>
    <name type="common">Pomegranate</name>
    <dbReference type="NCBI Taxonomy" id="22663"/>
    <lineage>
        <taxon>Eukaryota</taxon>
        <taxon>Viridiplantae</taxon>
        <taxon>Streptophyta</taxon>
        <taxon>Embryophyta</taxon>
        <taxon>Tracheophyta</taxon>
        <taxon>Spermatophyta</taxon>
        <taxon>Magnoliopsida</taxon>
        <taxon>eudicotyledons</taxon>
        <taxon>Gunneridae</taxon>
        <taxon>Pentapetalae</taxon>
        <taxon>rosids</taxon>
        <taxon>malvids</taxon>
        <taxon>Myrtales</taxon>
        <taxon>Lythraceae</taxon>
        <taxon>Punica</taxon>
    </lineage>
</organism>
<sequence>MVRCARCCLRKAMGVMNIVVTLCGIGMIIYSLWLQKMWEIGVSDLPSIANLPKPCQKLNLIVSTTFSMSNFIVATWN</sequence>
<dbReference type="AlphaFoldDB" id="A0A2I0I407"/>
<keyword evidence="3" id="KW-1185">Reference proteome</keyword>
<keyword evidence="1" id="KW-0812">Transmembrane</keyword>
<evidence type="ECO:0000313" key="2">
    <source>
        <dbReference type="EMBL" id="PKI38573.1"/>
    </source>
</evidence>
<keyword evidence="1" id="KW-0472">Membrane</keyword>
<name>A0A2I0I407_PUNGR</name>
<feature type="transmembrane region" description="Helical" evidence="1">
    <location>
        <begin position="12"/>
        <end position="33"/>
    </location>
</feature>
<keyword evidence="1" id="KW-1133">Transmembrane helix</keyword>
<evidence type="ECO:0000313" key="3">
    <source>
        <dbReference type="Proteomes" id="UP000233551"/>
    </source>
</evidence>
<dbReference type="EMBL" id="PGOL01004056">
    <property type="protein sequence ID" value="PKI38573.1"/>
    <property type="molecule type" value="Genomic_DNA"/>
</dbReference>
<gene>
    <name evidence="2" type="ORF">CRG98_041006</name>
</gene>
<evidence type="ECO:0000256" key="1">
    <source>
        <dbReference type="SAM" id="Phobius"/>
    </source>
</evidence>
<comment type="caution">
    <text evidence="2">The sequence shown here is derived from an EMBL/GenBank/DDBJ whole genome shotgun (WGS) entry which is preliminary data.</text>
</comment>
<protein>
    <submittedName>
        <fullName evidence="2">Uncharacterized protein</fullName>
    </submittedName>
</protein>
<accession>A0A2I0I407</accession>
<dbReference type="Proteomes" id="UP000233551">
    <property type="component" value="Unassembled WGS sequence"/>
</dbReference>
<reference evidence="2 3" key="1">
    <citation type="submission" date="2017-11" db="EMBL/GenBank/DDBJ databases">
        <title>De-novo sequencing of pomegranate (Punica granatum L.) genome.</title>
        <authorList>
            <person name="Akparov Z."/>
            <person name="Amiraslanov A."/>
            <person name="Hajiyeva S."/>
            <person name="Abbasov M."/>
            <person name="Kaur K."/>
            <person name="Hamwieh A."/>
            <person name="Solovyev V."/>
            <person name="Salamov A."/>
            <person name="Braich B."/>
            <person name="Kosarev P."/>
            <person name="Mahmoud A."/>
            <person name="Hajiyev E."/>
            <person name="Babayeva S."/>
            <person name="Izzatullayeva V."/>
            <person name="Mammadov A."/>
            <person name="Mammadov A."/>
            <person name="Sharifova S."/>
            <person name="Ojaghi J."/>
            <person name="Eynullazada K."/>
            <person name="Bayramov B."/>
            <person name="Abdulazimova A."/>
            <person name="Shahmuradov I."/>
        </authorList>
    </citation>
    <scope>NUCLEOTIDE SEQUENCE [LARGE SCALE GENOMIC DNA]</scope>
    <source>
        <strain evidence="3">cv. AG2017</strain>
        <tissue evidence="2">Leaf</tissue>
    </source>
</reference>